<feature type="region of interest" description="Disordered" evidence="1">
    <location>
        <begin position="212"/>
        <end position="286"/>
    </location>
</feature>
<proteinExistence type="predicted"/>
<feature type="compositionally biased region" description="Low complexity" evidence="1">
    <location>
        <begin position="214"/>
        <end position="226"/>
    </location>
</feature>
<evidence type="ECO:0000313" key="3">
    <source>
        <dbReference type="Proteomes" id="UP000002149"/>
    </source>
</evidence>
<organism evidence="2 3">
    <name type="scientific">Cryptococcus deneoformans (strain JEC21 / ATCC MYA-565)</name>
    <name type="common">Cryptococcus neoformans var. neoformans serotype D</name>
    <dbReference type="NCBI Taxonomy" id="214684"/>
    <lineage>
        <taxon>Eukaryota</taxon>
        <taxon>Fungi</taxon>
        <taxon>Dikarya</taxon>
        <taxon>Basidiomycota</taxon>
        <taxon>Agaricomycotina</taxon>
        <taxon>Tremellomycetes</taxon>
        <taxon>Tremellales</taxon>
        <taxon>Cryptococcaceae</taxon>
        <taxon>Cryptococcus</taxon>
        <taxon>Cryptococcus neoformans species complex</taxon>
    </lineage>
</organism>
<feature type="region of interest" description="Disordered" evidence="1">
    <location>
        <begin position="175"/>
        <end position="194"/>
    </location>
</feature>
<feature type="compositionally biased region" description="Basic residues" evidence="1">
    <location>
        <begin position="36"/>
        <end position="52"/>
    </location>
</feature>
<keyword evidence="3" id="KW-1185">Reference proteome</keyword>
<dbReference type="Proteomes" id="UP000002149">
    <property type="component" value="Chromosome 6"/>
</dbReference>
<feature type="compositionally biased region" description="Polar residues" evidence="1">
    <location>
        <begin position="249"/>
        <end position="259"/>
    </location>
</feature>
<dbReference type="RefSeq" id="XP_024514498.1">
    <property type="nucleotide sequence ID" value="XM_024658571.1"/>
</dbReference>
<name>A0A0S2M5N0_CRYD1</name>
<feature type="region of interest" description="Disordered" evidence="1">
    <location>
        <begin position="19"/>
        <end position="54"/>
    </location>
</feature>
<feature type="compositionally biased region" description="Polar residues" evidence="1">
    <location>
        <begin position="228"/>
        <end position="240"/>
    </location>
</feature>
<dbReference type="EMBL" id="AE017346">
    <property type="protein sequence ID" value="ALO68988.1"/>
    <property type="molecule type" value="Genomic_DNA"/>
</dbReference>
<evidence type="ECO:0000256" key="1">
    <source>
        <dbReference type="SAM" id="MobiDB-lite"/>
    </source>
</evidence>
<reference evidence="2 3" key="1">
    <citation type="journal article" date="2005" name="Science">
        <title>The genome of the basidiomycetous yeast and human pathogen Cryptococcus neoformans.</title>
        <authorList>
            <person name="Loftus B.J."/>
            <person name="Fung E."/>
            <person name="Roncaglia P."/>
            <person name="Rowley D."/>
            <person name="Amedeo P."/>
            <person name="Bruno D."/>
            <person name="Vamathevan J."/>
            <person name="Miranda M."/>
            <person name="Anderson I.J."/>
            <person name="Fraser J.A."/>
            <person name="Allen J.E."/>
            <person name="Bosdet I.E."/>
            <person name="Brent M.R."/>
            <person name="Chiu R."/>
            <person name="Doering T.L."/>
            <person name="Donlin M.J."/>
            <person name="D'Souza C.A."/>
            <person name="Fox D.S."/>
            <person name="Grinberg V."/>
            <person name="Fu J."/>
            <person name="Fukushima M."/>
            <person name="Haas B.J."/>
            <person name="Huang J.C."/>
            <person name="Janbon G."/>
            <person name="Jones S.J."/>
            <person name="Koo H.L."/>
            <person name="Krzywinski M.I."/>
            <person name="Kwon-Chung J.K."/>
            <person name="Lengeler K.B."/>
            <person name="Maiti R."/>
            <person name="Marra M.A."/>
            <person name="Marra R.E."/>
            <person name="Mathewson C.A."/>
            <person name="Mitchell T.G."/>
            <person name="Pertea M."/>
            <person name="Riggs F.R."/>
            <person name="Salzberg S.L."/>
            <person name="Schein J.E."/>
            <person name="Shvartsbeyn A."/>
            <person name="Shin H."/>
            <person name="Shumway M."/>
            <person name="Specht C.A."/>
            <person name="Suh B.B."/>
            <person name="Tenney A."/>
            <person name="Utterback T.R."/>
            <person name="Wickes B.L."/>
            <person name="Wortman J.R."/>
            <person name="Wye N.H."/>
            <person name="Kronstad J.W."/>
            <person name="Lodge J.K."/>
            <person name="Heitman J."/>
            <person name="Davis R.W."/>
            <person name="Fraser C.M."/>
            <person name="Hyman R.W."/>
        </authorList>
    </citation>
    <scope>NUCLEOTIDE SEQUENCE [LARGE SCALE GENOMIC DNA]</scope>
    <source>
        <strain evidence="3">JEC21 / ATCC MYA-565</strain>
    </source>
</reference>
<feature type="compositionally biased region" description="Basic and acidic residues" evidence="1">
    <location>
        <begin position="155"/>
        <end position="164"/>
    </location>
</feature>
<protein>
    <submittedName>
        <fullName evidence="2">Uncharacterized protein</fullName>
    </submittedName>
</protein>
<dbReference type="AlphaFoldDB" id="A0A0S2M5N0"/>
<evidence type="ECO:0000313" key="2">
    <source>
        <dbReference type="EMBL" id="ALO68988.1"/>
    </source>
</evidence>
<dbReference type="OrthoDB" id="2573660at2759"/>
<sequence>MRGQKRLLDVDPDDLVSFHTAISPSTGRGQAETMVRAHKRPRQQTPSPRRHTPSLQLAVNLSQSSRSPPAFLSESNIRTTCGASMPLDFTDCPRQTRKEWYAGVFSSPSSSSHWSSNSSSPINILHSTPTKRRDHRLSFAPSSDGKPSVYQHPDATTRSERQENNEIILGVTSYPSPRYTHASRSPKPATANGFHHILSGLNDLRIRDQYTAQSSESLSRSTSGRSAMTLQTPPTGSSRRSFAIYGDNGEQNQYLSPTSAAGAPHPKQPNFSFSKPTAEGSPLSRRQCRDRIPERNLALAKAMSDLDSDSGSEIDVVMEEPMILGAYGKI</sequence>
<dbReference type="VEuPathDB" id="FungiDB:CNF02385"/>
<feature type="region of interest" description="Disordered" evidence="1">
    <location>
        <begin position="138"/>
        <end position="165"/>
    </location>
</feature>
<dbReference type="GeneID" id="36392903"/>
<accession>A0A0S2M5N0</accession>
<dbReference type="KEGG" id="cne:CNF02385"/>
<dbReference type="PaxDb" id="214684-A0A0S2M5N0"/>
<dbReference type="InParanoid" id="A0A0S2M5N0"/>
<gene>
    <name evidence="2" type="ordered locus">CNF02385</name>
</gene>